<proteinExistence type="predicted"/>
<dbReference type="InterPro" id="IPR011009">
    <property type="entry name" value="Kinase-like_dom_sf"/>
</dbReference>
<dbReference type="GO" id="GO:0004674">
    <property type="term" value="F:protein serine/threonine kinase activity"/>
    <property type="evidence" value="ECO:0007669"/>
    <property type="project" value="UniProtKB-EC"/>
</dbReference>
<reference evidence="1" key="1">
    <citation type="submission" date="2023-01" db="EMBL/GenBank/DDBJ databases">
        <title>Genome assembly of the deep-sea coral Lophelia pertusa.</title>
        <authorList>
            <person name="Herrera S."/>
            <person name="Cordes E."/>
        </authorList>
    </citation>
    <scope>NUCLEOTIDE SEQUENCE</scope>
    <source>
        <strain evidence="1">USNM1676648</strain>
        <tissue evidence="1">Polyp</tissue>
    </source>
</reference>
<organism evidence="1 2">
    <name type="scientific">Desmophyllum pertusum</name>
    <dbReference type="NCBI Taxonomy" id="174260"/>
    <lineage>
        <taxon>Eukaryota</taxon>
        <taxon>Metazoa</taxon>
        <taxon>Cnidaria</taxon>
        <taxon>Anthozoa</taxon>
        <taxon>Hexacorallia</taxon>
        <taxon>Scleractinia</taxon>
        <taxon>Caryophylliina</taxon>
        <taxon>Caryophylliidae</taxon>
        <taxon>Desmophyllum</taxon>
    </lineage>
</organism>
<gene>
    <name evidence="1" type="primary">STK31_2</name>
    <name evidence="1" type="ORF">OS493_004706</name>
</gene>
<name>A0A9W9ZG44_9CNID</name>
<sequence>MISALSSAIQEEMGKSKVSEDKEAKQIVDWAVKALVTELEKEMQDIQELSDHLVTKYKSLQVDMSPWLEAKPDLKRMGEIRRTIKSLRSKTTSQAGRQERLGRDVEVIFLMIRSLGVLMGDELESADELQKVESDISHIYLKLHESFEGESKFLADLAKSAADHFPELPIAHPELRISEFLASNGLVRPGRELEHYPHHDSVPSVSHDKCSVVKTEFAGRPCILKELINVDRDLGNIETLRSKAVDFSSVNNSFLMPLDAFFVKGNRAFVQMPLLMSGEEWLASHKCSSEVSMKDVTLVLRDILDALNSLHLKNICHGCVYLQSVFVEKRSGEYRGVLDFFPFSNSMNFSEKDLTTTFSQLTEDADLLAVLGDLLDTDDVGRLSAPQTLQQAYFCKCV</sequence>
<dbReference type="OrthoDB" id="5989044at2759"/>
<accession>A0A9W9ZG44</accession>
<protein>
    <submittedName>
        <fullName evidence="1">RNA catabolic process</fullName>
        <ecNumber evidence="1">2.7.11.1</ecNumber>
    </submittedName>
</protein>
<dbReference type="AlphaFoldDB" id="A0A9W9ZG44"/>
<dbReference type="Proteomes" id="UP001163046">
    <property type="component" value="Unassembled WGS sequence"/>
</dbReference>
<keyword evidence="2" id="KW-1185">Reference proteome</keyword>
<dbReference type="EMBL" id="MU826351">
    <property type="protein sequence ID" value="KAJ7381108.1"/>
    <property type="molecule type" value="Genomic_DNA"/>
</dbReference>
<keyword evidence="1" id="KW-0808">Transferase</keyword>
<dbReference type="SUPFAM" id="SSF56112">
    <property type="entry name" value="Protein kinase-like (PK-like)"/>
    <property type="match status" value="1"/>
</dbReference>
<comment type="caution">
    <text evidence="1">The sequence shown here is derived from an EMBL/GenBank/DDBJ whole genome shotgun (WGS) entry which is preliminary data.</text>
</comment>
<evidence type="ECO:0000313" key="1">
    <source>
        <dbReference type="EMBL" id="KAJ7381108.1"/>
    </source>
</evidence>
<evidence type="ECO:0000313" key="2">
    <source>
        <dbReference type="Proteomes" id="UP001163046"/>
    </source>
</evidence>
<dbReference type="EC" id="2.7.11.1" evidence="1"/>